<dbReference type="Proteomes" id="UP001418222">
    <property type="component" value="Unassembled WGS sequence"/>
</dbReference>
<keyword evidence="4" id="KW-0805">Transcription regulation</keyword>
<evidence type="ECO:0000259" key="6">
    <source>
        <dbReference type="Pfam" id="PF23121"/>
    </source>
</evidence>
<evidence type="ECO:0000256" key="4">
    <source>
        <dbReference type="ARBA" id="ARBA00023015"/>
    </source>
</evidence>
<dbReference type="EMBL" id="JBBWWQ010000012">
    <property type="protein sequence ID" value="KAK8934597.1"/>
    <property type="molecule type" value="Genomic_DNA"/>
</dbReference>
<dbReference type="InterPro" id="IPR013083">
    <property type="entry name" value="Znf_RING/FYVE/PHD"/>
</dbReference>
<evidence type="ECO:0000256" key="3">
    <source>
        <dbReference type="ARBA" id="ARBA00022833"/>
    </source>
</evidence>
<dbReference type="SUPFAM" id="SSF57903">
    <property type="entry name" value="FYVE/PHD zinc finger"/>
    <property type="match status" value="1"/>
</dbReference>
<dbReference type="InterPro" id="IPR056280">
    <property type="entry name" value="AIPP2-like_SPOC"/>
</dbReference>
<evidence type="ECO:0000313" key="7">
    <source>
        <dbReference type="EMBL" id="KAK8934597.1"/>
    </source>
</evidence>
<keyword evidence="5" id="KW-0804">Transcription</keyword>
<keyword evidence="1" id="KW-0479">Metal-binding</keyword>
<evidence type="ECO:0000313" key="8">
    <source>
        <dbReference type="Proteomes" id="UP001418222"/>
    </source>
</evidence>
<keyword evidence="2" id="KW-0863">Zinc-finger</keyword>
<organism evidence="7 8">
    <name type="scientific">Platanthera zijinensis</name>
    <dbReference type="NCBI Taxonomy" id="2320716"/>
    <lineage>
        <taxon>Eukaryota</taxon>
        <taxon>Viridiplantae</taxon>
        <taxon>Streptophyta</taxon>
        <taxon>Embryophyta</taxon>
        <taxon>Tracheophyta</taxon>
        <taxon>Spermatophyta</taxon>
        <taxon>Magnoliopsida</taxon>
        <taxon>Liliopsida</taxon>
        <taxon>Asparagales</taxon>
        <taxon>Orchidaceae</taxon>
        <taxon>Orchidoideae</taxon>
        <taxon>Orchideae</taxon>
        <taxon>Orchidinae</taxon>
        <taxon>Platanthera</taxon>
    </lineage>
</organism>
<sequence>MHETSKQSQSSSESESFMDKEDDVKVCDICGDAGQEDLLAICSRCIDGAEHVYCMRTMLDRIPVGDWFCEDCKFKEKYENQKAHKFHSIIKTQEESYLSEDTQNARNVISSEILHKKEEGAINLEDMVVSRRPQIAELYDENLDVNIHISEMASTKNPVPTETSVPREISLLSPEDPFNNPDILINKTSNPEQFSASCSIFEGQKAHTFSGPPLKSSSFKTMNAKPKVKQLLGAVPSVENATEKFASKTARKGVFIGQRVKSTSFKSGKEGCNSFELDNEKPSINIKEIEDLHVERDKELSLTEKKKSSKVGLFQVEDSRISRGSVPTHSCSIDQHSVSAIMLSIDQLPCVNANRSNKWKVPGETIISKQAALKCTNMTNQSKELPVPSFGYSAKVVNKVLPPQCFKKTCLREGRTNATSGFVFDNSAPAVNPHEIHSNPGSERLNQCCDISREFKMEPTEQIHPSTEPCISNTLKDSVIPKLEFFWQGCFEVPRKGRLPECCDGLQAHFSSNASDRVFEAAKEFPPHKLQLEEVHFISCWPQHFHGNQAKENNIALFFFAKDIKSYINNYCKLLDNMLKYDLALKGKFGGFELLIFPSYKLAENSQRWNKLFFLWGIFKEGGQVS</sequence>
<dbReference type="PANTHER" id="PTHR33304">
    <property type="match status" value="1"/>
</dbReference>
<accession>A0AAP0BAE0</accession>
<dbReference type="Pfam" id="PF23121">
    <property type="entry name" value="SPOC_AIPP2"/>
    <property type="match status" value="1"/>
</dbReference>
<dbReference type="GO" id="GO:0034244">
    <property type="term" value="P:negative regulation of transcription elongation by RNA polymerase II"/>
    <property type="evidence" value="ECO:0007669"/>
    <property type="project" value="InterPro"/>
</dbReference>
<protein>
    <recommendedName>
        <fullName evidence="6">AIPP2-like SPOC-like domain-containing protein</fullName>
    </recommendedName>
</protein>
<keyword evidence="3" id="KW-0862">Zinc</keyword>
<dbReference type="InterPro" id="IPR011011">
    <property type="entry name" value="Znf_FYVE_PHD"/>
</dbReference>
<evidence type="ECO:0000256" key="2">
    <source>
        <dbReference type="ARBA" id="ARBA00022771"/>
    </source>
</evidence>
<comment type="caution">
    <text evidence="7">The sequence shown here is derived from an EMBL/GenBank/DDBJ whole genome shotgun (WGS) entry which is preliminary data.</text>
</comment>
<dbReference type="GO" id="GO:0008270">
    <property type="term" value="F:zinc ion binding"/>
    <property type="evidence" value="ECO:0007669"/>
    <property type="project" value="UniProtKB-KW"/>
</dbReference>
<feature type="domain" description="AIPP2-like SPOC-like" evidence="6">
    <location>
        <begin position="487"/>
        <end position="619"/>
    </location>
</feature>
<name>A0AAP0BAE0_9ASPA</name>
<dbReference type="Gene3D" id="3.30.40.10">
    <property type="entry name" value="Zinc/RING finger domain, C3HC4 (zinc finger)"/>
    <property type="match status" value="1"/>
</dbReference>
<dbReference type="PANTHER" id="PTHR33304:SF9">
    <property type="entry name" value="RING_FYVE_PHD ZINC FINGER SUPERFAMILY PROTEIN"/>
    <property type="match status" value="1"/>
</dbReference>
<gene>
    <name evidence="7" type="ORF">KSP39_PZI014783</name>
</gene>
<dbReference type="InterPro" id="IPR049914">
    <property type="entry name" value="PHD1-3/5-6"/>
</dbReference>
<reference evidence="7 8" key="1">
    <citation type="journal article" date="2022" name="Nat. Plants">
        <title>Genomes of leafy and leafless Platanthera orchids illuminate the evolution of mycoheterotrophy.</title>
        <authorList>
            <person name="Li M.H."/>
            <person name="Liu K.W."/>
            <person name="Li Z."/>
            <person name="Lu H.C."/>
            <person name="Ye Q.L."/>
            <person name="Zhang D."/>
            <person name="Wang J.Y."/>
            <person name="Li Y.F."/>
            <person name="Zhong Z.M."/>
            <person name="Liu X."/>
            <person name="Yu X."/>
            <person name="Liu D.K."/>
            <person name="Tu X.D."/>
            <person name="Liu B."/>
            <person name="Hao Y."/>
            <person name="Liao X.Y."/>
            <person name="Jiang Y.T."/>
            <person name="Sun W.H."/>
            <person name="Chen J."/>
            <person name="Chen Y.Q."/>
            <person name="Ai Y."/>
            <person name="Zhai J.W."/>
            <person name="Wu S.S."/>
            <person name="Zhou Z."/>
            <person name="Hsiao Y.Y."/>
            <person name="Wu W.L."/>
            <person name="Chen Y.Y."/>
            <person name="Lin Y.F."/>
            <person name="Hsu J.L."/>
            <person name="Li C.Y."/>
            <person name="Wang Z.W."/>
            <person name="Zhao X."/>
            <person name="Zhong W.Y."/>
            <person name="Ma X.K."/>
            <person name="Ma L."/>
            <person name="Huang J."/>
            <person name="Chen G.Z."/>
            <person name="Huang M.Z."/>
            <person name="Huang L."/>
            <person name="Peng D.H."/>
            <person name="Luo Y.B."/>
            <person name="Zou S.Q."/>
            <person name="Chen S.P."/>
            <person name="Lan S."/>
            <person name="Tsai W.C."/>
            <person name="Van de Peer Y."/>
            <person name="Liu Z.J."/>
        </authorList>
    </citation>
    <scope>NUCLEOTIDE SEQUENCE [LARGE SCALE GENOMIC DNA]</scope>
    <source>
        <strain evidence="7">Lor287</strain>
    </source>
</reference>
<keyword evidence="8" id="KW-1185">Reference proteome</keyword>
<evidence type="ECO:0000256" key="5">
    <source>
        <dbReference type="ARBA" id="ARBA00023163"/>
    </source>
</evidence>
<evidence type="ECO:0000256" key="1">
    <source>
        <dbReference type="ARBA" id="ARBA00022723"/>
    </source>
</evidence>
<dbReference type="AlphaFoldDB" id="A0AAP0BAE0"/>
<dbReference type="GO" id="GO:0140566">
    <property type="term" value="F:histone reader activity"/>
    <property type="evidence" value="ECO:0007669"/>
    <property type="project" value="InterPro"/>
</dbReference>
<proteinExistence type="predicted"/>